<dbReference type="OrthoDB" id="10473999at2759"/>
<dbReference type="Proteomes" id="UP000270094">
    <property type="component" value="Unassembled WGS sequence"/>
</dbReference>
<proteinExistence type="predicted"/>
<evidence type="ECO:0000313" key="2">
    <source>
        <dbReference type="EMBL" id="VDM66690.1"/>
    </source>
</evidence>
<reference evidence="2 3" key="1">
    <citation type="submission" date="2018-11" db="EMBL/GenBank/DDBJ databases">
        <authorList>
            <consortium name="Pathogen Informatics"/>
        </authorList>
    </citation>
    <scope>NUCLEOTIDE SEQUENCE [LARGE SCALE GENOMIC DNA]</scope>
</reference>
<gene>
    <name evidence="2" type="ORF">SVUK_LOCUS1688</name>
</gene>
<evidence type="ECO:0000256" key="1">
    <source>
        <dbReference type="SAM" id="MobiDB-lite"/>
    </source>
</evidence>
<feature type="compositionally biased region" description="Acidic residues" evidence="1">
    <location>
        <begin position="181"/>
        <end position="191"/>
    </location>
</feature>
<sequence>MKSVGQIGLEKFPQELHATSNGLQDLSVQQWSLKETRKEHPPLVRTRSKSFTQTADYYDSVGYRCSCEVCKQRTITNKMYFPRAMLQARGIKTVPKGAYDEVEKPTTSTISVGSVNNRVSVQKHKEATAPDPPPRGIFRNGSDSTQQLDFSKIKTWSCNNLDYLETTSCIKDDESNNELMPPEEGDSDSEDSGLSVRVSITSITDEDEAAVTRL</sequence>
<feature type="region of interest" description="Disordered" evidence="1">
    <location>
        <begin position="114"/>
        <end position="143"/>
    </location>
</feature>
<organism evidence="2 3">
    <name type="scientific">Strongylus vulgaris</name>
    <name type="common">Blood worm</name>
    <dbReference type="NCBI Taxonomy" id="40348"/>
    <lineage>
        <taxon>Eukaryota</taxon>
        <taxon>Metazoa</taxon>
        <taxon>Ecdysozoa</taxon>
        <taxon>Nematoda</taxon>
        <taxon>Chromadorea</taxon>
        <taxon>Rhabditida</taxon>
        <taxon>Rhabditina</taxon>
        <taxon>Rhabditomorpha</taxon>
        <taxon>Strongyloidea</taxon>
        <taxon>Strongylidae</taxon>
        <taxon>Strongylus</taxon>
    </lineage>
</organism>
<dbReference type="EMBL" id="UYYB01003467">
    <property type="protein sequence ID" value="VDM66690.1"/>
    <property type="molecule type" value="Genomic_DNA"/>
</dbReference>
<accession>A0A3P7I219</accession>
<protein>
    <submittedName>
        <fullName evidence="2">Uncharacterized protein</fullName>
    </submittedName>
</protein>
<name>A0A3P7I219_STRVU</name>
<feature type="region of interest" description="Disordered" evidence="1">
    <location>
        <begin position="173"/>
        <end position="214"/>
    </location>
</feature>
<evidence type="ECO:0000313" key="3">
    <source>
        <dbReference type="Proteomes" id="UP000270094"/>
    </source>
</evidence>
<feature type="compositionally biased region" description="Acidic residues" evidence="1">
    <location>
        <begin position="204"/>
        <end position="214"/>
    </location>
</feature>
<dbReference type="AlphaFoldDB" id="A0A3P7I219"/>
<keyword evidence="3" id="KW-1185">Reference proteome</keyword>